<dbReference type="InterPro" id="IPR014721">
    <property type="entry name" value="Ribsml_uS5_D2-typ_fold_subgr"/>
</dbReference>
<evidence type="ECO:0000256" key="6">
    <source>
        <dbReference type="ARBA" id="ARBA00022884"/>
    </source>
</evidence>
<evidence type="ECO:0000256" key="7">
    <source>
        <dbReference type="NCBIfam" id="TIGR00188"/>
    </source>
</evidence>
<protein>
    <recommendedName>
        <fullName evidence="7">Ribonuclease P protein component</fullName>
        <ecNumber evidence="7">3.1.26.5</ecNumber>
    </recommendedName>
</protein>
<dbReference type="Gene3D" id="3.30.230.10">
    <property type="match status" value="1"/>
</dbReference>
<gene>
    <name evidence="8" type="ORF">BWY41_00002</name>
</gene>
<keyword evidence="5" id="KW-0378">Hydrolase</keyword>
<dbReference type="Pfam" id="PF00825">
    <property type="entry name" value="Ribonuclease_P"/>
    <property type="match status" value="1"/>
</dbReference>
<keyword evidence="4" id="KW-0255">Endonuclease</keyword>
<dbReference type="EC" id="3.1.26.5" evidence="7"/>
<keyword evidence="2" id="KW-0819">tRNA processing</keyword>
<dbReference type="InterPro" id="IPR000100">
    <property type="entry name" value="RNase_P"/>
</dbReference>
<dbReference type="SUPFAM" id="SSF54211">
    <property type="entry name" value="Ribosomal protein S5 domain 2-like"/>
    <property type="match status" value="1"/>
</dbReference>
<dbReference type="AlphaFoldDB" id="A0A1V5T665"/>
<dbReference type="GO" id="GO:0008033">
    <property type="term" value="P:tRNA processing"/>
    <property type="evidence" value="ECO:0007669"/>
    <property type="project" value="UniProtKB-KW"/>
</dbReference>
<dbReference type="Proteomes" id="UP000485569">
    <property type="component" value="Unassembled WGS sequence"/>
</dbReference>
<organism evidence="8">
    <name type="scientific">Candidatus Atribacter allofermentans</name>
    <dbReference type="NCBI Taxonomy" id="1852833"/>
    <lineage>
        <taxon>Bacteria</taxon>
        <taxon>Pseudomonadati</taxon>
        <taxon>Atribacterota</taxon>
        <taxon>Atribacteria</taxon>
        <taxon>Atribacterales</taxon>
        <taxon>Atribacteraceae</taxon>
        <taxon>Atribacter</taxon>
    </lineage>
</organism>
<evidence type="ECO:0000256" key="3">
    <source>
        <dbReference type="ARBA" id="ARBA00022722"/>
    </source>
</evidence>
<keyword evidence="6" id="KW-0694">RNA-binding</keyword>
<comment type="caution">
    <text evidence="8">The sequence shown here is derived from an EMBL/GenBank/DDBJ whole genome shotgun (WGS) entry which is preliminary data.</text>
</comment>
<evidence type="ECO:0000256" key="5">
    <source>
        <dbReference type="ARBA" id="ARBA00022801"/>
    </source>
</evidence>
<evidence type="ECO:0000256" key="4">
    <source>
        <dbReference type="ARBA" id="ARBA00022759"/>
    </source>
</evidence>
<dbReference type="EMBL" id="MWBQ01000001">
    <property type="protein sequence ID" value="OQA61921.1"/>
    <property type="molecule type" value="Genomic_DNA"/>
</dbReference>
<evidence type="ECO:0000256" key="1">
    <source>
        <dbReference type="ARBA" id="ARBA00002663"/>
    </source>
</evidence>
<dbReference type="InterPro" id="IPR020568">
    <property type="entry name" value="Ribosomal_Su5_D2-typ_SF"/>
</dbReference>
<dbReference type="GO" id="GO:0000049">
    <property type="term" value="F:tRNA binding"/>
    <property type="evidence" value="ECO:0007669"/>
    <property type="project" value="InterPro"/>
</dbReference>
<dbReference type="GO" id="GO:0004526">
    <property type="term" value="F:ribonuclease P activity"/>
    <property type="evidence" value="ECO:0007669"/>
    <property type="project" value="UniProtKB-UniRule"/>
</dbReference>
<accession>A0A1V5T665</accession>
<comment type="function">
    <text evidence="1">RNaseP catalyzes the removal of the 5'-leader sequence from pre-tRNA to produce the mature 5'-terminus. It can also cleave other RNA substrates such as 4.5S RNA. The protein component plays an auxiliary but essential role in vivo by binding to the 5'-leader sequence and broadening the substrate specificity of the ribozyme.</text>
</comment>
<dbReference type="NCBIfam" id="TIGR00188">
    <property type="entry name" value="rnpA"/>
    <property type="match status" value="1"/>
</dbReference>
<evidence type="ECO:0000256" key="2">
    <source>
        <dbReference type="ARBA" id="ARBA00022694"/>
    </source>
</evidence>
<reference evidence="8" key="1">
    <citation type="submission" date="2017-02" db="EMBL/GenBank/DDBJ databases">
        <title>Delving into the versatile metabolic prowess of the omnipresent phylum Bacteroidetes.</title>
        <authorList>
            <person name="Nobu M.K."/>
            <person name="Mei R."/>
            <person name="Narihiro T."/>
            <person name="Kuroda K."/>
            <person name="Liu W.-T."/>
        </authorList>
    </citation>
    <scope>NUCLEOTIDE SEQUENCE</scope>
    <source>
        <strain evidence="8">ADurb.Bin276</strain>
    </source>
</reference>
<evidence type="ECO:0000313" key="8">
    <source>
        <dbReference type="EMBL" id="OQA61921.1"/>
    </source>
</evidence>
<keyword evidence="3" id="KW-0540">Nuclease</keyword>
<sequence length="116" mass="13868">METITSSKDFKHIFKNGKKIDCGPIRLWYLEKKVAKMRICFIGRSKKAVYRNRIRRRLKEGFRVYFYPFLCDSTYDLILMSDERLINADFREIIRWMRELLEKSSVANGAVFGSEN</sequence>
<dbReference type="InterPro" id="IPR020539">
    <property type="entry name" value="RNase_P_CS"/>
</dbReference>
<dbReference type="PROSITE" id="PS00648">
    <property type="entry name" value="RIBONUCLEASE_P"/>
    <property type="match status" value="1"/>
</dbReference>
<name>A0A1V5T665_9BACT</name>
<proteinExistence type="predicted"/>